<sequence length="586" mass="57928">MYAVSAVSVSESGVRPVLAQAAEVALRALVELEPDGVGAHLGVTAEDDSSATHRFEATLPGYRGWQWAVVVAAPPGADHATVSESALLPGPDALIAPEFVPWEQRVRPGDLGPGDLLAPPADDPRLVPGYVATGDPAIDEVAREVGLGRTQVLSLEGRLEAAQRWYSEYGPDTEMAKAAPSTCGLCGFFLPLAGALRETFGVCANAMGADGHVVHVEYGCGAHSDVVAPSGNGSPRYEAFDDHAVDYIDITPQETAEAEAVDAAAAARKARAEGELPESPEEVIAAEANTDLAAFAPLVGLASAPATADPAEAPSNPESVADTAVSPVAAEPTTEATESTSIAAAAEVTDTADAGVSSAADVVTEADAADRAGDAAPTEPVAEAGVAAQPGDAALPTEPVTQADVADTRNQDAQPADAPVTDSAAATGTADRAGDAAAPTEPVTEAVVADTRNEDVAQPQDAPVTDSAAAEGVSTDAVVEATTENIEADSSNGADAGVDASADAAAANVESDSGAAQESSAAGAAHRPESAAAADSGVETDDAGVDSSGGADAGAADSVADAASAEGDSGVTHVVGAGERGSSVGR</sequence>
<keyword evidence="3" id="KW-1185">Reference proteome</keyword>
<feature type="compositionally biased region" description="Low complexity" evidence="1">
    <location>
        <begin position="424"/>
        <end position="438"/>
    </location>
</feature>
<evidence type="ECO:0000313" key="2">
    <source>
        <dbReference type="EMBL" id="NKX88889.1"/>
    </source>
</evidence>
<feature type="compositionally biased region" description="Low complexity" evidence="1">
    <location>
        <begin position="327"/>
        <end position="341"/>
    </location>
</feature>
<proteinExistence type="predicted"/>
<feature type="compositionally biased region" description="Low complexity" evidence="1">
    <location>
        <begin position="488"/>
        <end position="525"/>
    </location>
</feature>
<organism evidence="2 3">
    <name type="scientific">Nocardia coubleae</name>
    <dbReference type="NCBI Taxonomy" id="356147"/>
    <lineage>
        <taxon>Bacteria</taxon>
        <taxon>Bacillati</taxon>
        <taxon>Actinomycetota</taxon>
        <taxon>Actinomycetes</taxon>
        <taxon>Mycobacteriales</taxon>
        <taxon>Nocardiaceae</taxon>
        <taxon>Nocardia</taxon>
    </lineage>
</organism>
<dbReference type="AlphaFoldDB" id="A0A846W6E1"/>
<evidence type="ECO:0000313" key="3">
    <source>
        <dbReference type="Proteomes" id="UP000572007"/>
    </source>
</evidence>
<accession>A0A846W6E1</accession>
<dbReference type="EMBL" id="JAAXOM010000004">
    <property type="protein sequence ID" value="NKX88889.1"/>
    <property type="molecule type" value="Genomic_DNA"/>
</dbReference>
<evidence type="ECO:0000256" key="1">
    <source>
        <dbReference type="SAM" id="MobiDB-lite"/>
    </source>
</evidence>
<feature type="region of interest" description="Disordered" evidence="1">
    <location>
        <begin position="408"/>
        <end position="586"/>
    </location>
</feature>
<dbReference type="InterPro" id="IPR021391">
    <property type="entry name" value="DUF3027"/>
</dbReference>
<feature type="region of interest" description="Disordered" evidence="1">
    <location>
        <begin position="367"/>
        <end position="395"/>
    </location>
</feature>
<reference evidence="2 3" key="1">
    <citation type="submission" date="2020-04" db="EMBL/GenBank/DDBJ databases">
        <title>MicrobeNet Type strains.</title>
        <authorList>
            <person name="Nicholson A.C."/>
        </authorList>
    </citation>
    <scope>NUCLEOTIDE SEQUENCE [LARGE SCALE GENOMIC DNA]</scope>
    <source>
        <strain evidence="2 3">DSM 44960</strain>
    </source>
</reference>
<dbReference type="Proteomes" id="UP000572007">
    <property type="component" value="Unassembled WGS sequence"/>
</dbReference>
<protein>
    <submittedName>
        <fullName evidence="2">DUF3027 domain-containing protein</fullName>
    </submittedName>
</protein>
<gene>
    <name evidence="2" type="ORF">HGA10_16430</name>
</gene>
<feature type="region of interest" description="Disordered" evidence="1">
    <location>
        <begin position="306"/>
        <end position="341"/>
    </location>
</feature>
<dbReference type="Pfam" id="PF11228">
    <property type="entry name" value="DUF3027"/>
    <property type="match status" value="1"/>
</dbReference>
<feature type="compositionally biased region" description="Low complexity" evidence="1">
    <location>
        <begin position="545"/>
        <end position="571"/>
    </location>
</feature>
<comment type="caution">
    <text evidence="2">The sequence shown here is derived from an EMBL/GenBank/DDBJ whole genome shotgun (WGS) entry which is preliminary data.</text>
</comment>
<name>A0A846W6E1_9NOCA</name>